<dbReference type="EMBL" id="JAQFWQ010000085">
    <property type="protein sequence ID" value="MDA2813653.1"/>
    <property type="molecule type" value="Genomic_DNA"/>
</dbReference>
<dbReference type="SUPFAM" id="SSF52540">
    <property type="entry name" value="P-loop containing nucleoside triphosphate hydrolases"/>
    <property type="match status" value="1"/>
</dbReference>
<dbReference type="PANTHER" id="PTHR42781:SF4">
    <property type="entry name" value="SPERMIDINE_PUTRESCINE IMPORT ATP-BINDING PROTEIN POTA"/>
    <property type="match status" value="1"/>
</dbReference>
<dbReference type="Pfam" id="PF00005">
    <property type="entry name" value="ABC_tran"/>
    <property type="match status" value="1"/>
</dbReference>
<dbReference type="Gene3D" id="3.40.50.300">
    <property type="entry name" value="P-loop containing nucleotide triphosphate hydrolases"/>
    <property type="match status" value="1"/>
</dbReference>
<reference evidence="8 9" key="1">
    <citation type="submission" date="2023-01" db="EMBL/GenBank/DDBJ databases">
        <title>Draft genome sequence of Nocardiopsis sp. RSe5-2 isolated from halophytes.</title>
        <authorList>
            <person name="Duangmal K."/>
            <person name="Chantavorakit T."/>
        </authorList>
    </citation>
    <scope>NUCLEOTIDE SEQUENCE [LARGE SCALE GENOMIC DNA]</scope>
    <source>
        <strain evidence="8 9">RSe5-2</strain>
    </source>
</reference>
<organism evidence="8 9">
    <name type="scientific">Nocardiopsis endophytica</name>
    <dbReference type="NCBI Taxonomy" id="3018445"/>
    <lineage>
        <taxon>Bacteria</taxon>
        <taxon>Bacillati</taxon>
        <taxon>Actinomycetota</taxon>
        <taxon>Actinomycetes</taxon>
        <taxon>Streptosporangiales</taxon>
        <taxon>Nocardiopsidaceae</taxon>
        <taxon>Nocardiopsis</taxon>
    </lineage>
</organism>
<dbReference type="SMART" id="SM00382">
    <property type="entry name" value="AAA"/>
    <property type="match status" value="1"/>
</dbReference>
<dbReference type="InterPro" id="IPR027417">
    <property type="entry name" value="P-loop_NTPase"/>
</dbReference>
<dbReference type="InterPro" id="IPR004606">
    <property type="entry name" value="Mop_domain"/>
</dbReference>
<dbReference type="Proteomes" id="UP001527866">
    <property type="component" value="Unassembled WGS sequence"/>
</dbReference>
<dbReference type="InterPro" id="IPR003439">
    <property type="entry name" value="ABC_transporter-like_ATP-bd"/>
</dbReference>
<dbReference type="InterPro" id="IPR003593">
    <property type="entry name" value="AAA+_ATPase"/>
</dbReference>
<dbReference type="GO" id="GO:0005524">
    <property type="term" value="F:ATP binding"/>
    <property type="evidence" value="ECO:0007669"/>
    <property type="project" value="UniProtKB-KW"/>
</dbReference>
<dbReference type="PANTHER" id="PTHR42781">
    <property type="entry name" value="SPERMIDINE/PUTRESCINE IMPORT ATP-BINDING PROTEIN POTA"/>
    <property type="match status" value="1"/>
</dbReference>
<keyword evidence="2 5" id="KW-0500">Molybdenum</keyword>
<accession>A0ABT4U9N9</accession>
<feature type="domain" description="Mop" evidence="7">
    <location>
        <begin position="284"/>
        <end position="348"/>
    </location>
</feature>
<evidence type="ECO:0000313" key="8">
    <source>
        <dbReference type="EMBL" id="MDA2813653.1"/>
    </source>
</evidence>
<evidence type="ECO:0000256" key="3">
    <source>
        <dbReference type="ARBA" id="ARBA00022741"/>
    </source>
</evidence>
<sequence length="349" mass="36645">MDDGVSALEARLRTERGSFRLDAALTADRGEVVALLGPNGAGKSTALRALAGLEPLTGGSVVVEGNDITALPPERRPIGVVFQDYLLFRHMSALDNVAFGPRCRGESKAAAHARAAALLEEMGLADRARARPGALSGGQAQRVALARALAAHPRLLLLDEPLSALDAHTREEVRAGLRARLHAFDGATVLVTHDPLEAMVLADRITVLEEGSVVQDGPPAEVALRPRTEYVARLVGLNLYRGRQEGTTVEVAGGAHIEAPAPGHGPVFAAFPPRAVALYPDPPSGTPRNVWPLVVEGVERFGDQVRVRLGGPLSLGADVTPAALAELDLAPGSRVWAAVKASEVHCYPA</sequence>
<dbReference type="PROSITE" id="PS50893">
    <property type="entry name" value="ABC_TRANSPORTER_2"/>
    <property type="match status" value="1"/>
</dbReference>
<dbReference type="PROSITE" id="PS51866">
    <property type="entry name" value="MOP"/>
    <property type="match status" value="1"/>
</dbReference>
<evidence type="ECO:0000259" key="7">
    <source>
        <dbReference type="PROSITE" id="PS51866"/>
    </source>
</evidence>
<evidence type="ECO:0000256" key="5">
    <source>
        <dbReference type="PROSITE-ProRule" id="PRU01213"/>
    </source>
</evidence>
<keyword evidence="9" id="KW-1185">Reference proteome</keyword>
<feature type="domain" description="ABC transporter" evidence="6">
    <location>
        <begin position="5"/>
        <end position="235"/>
    </location>
</feature>
<dbReference type="InterPro" id="IPR005116">
    <property type="entry name" value="Transp-assoc_OB_typ1"/>
</dbReference>
<proteinExistence type="predicted"/>
<evidence type="ECO:0000256" key="1">
    <source>
        <dbReference type="ARBA" id="ARBA00022448"/>
    </source>
</evidence>
<evidence type="ECO:0000259" key="6">
    <source>
        <dbReference type="PROSITE" id="PS50893"/>
    </source>
</evidence>
<evidence type="ECO:0000313" key="9">
    <source>
        <dbReference type="Proteomes" id="UP001527866"/>
    </source>
</evidence>
<dbReference type="Pfam" id="PF03459">
    <property type="entry name" value="TOBE"/>
    <property type="match status" value="1"/>
</dbReference>
<comment type="caution">
    <text evidence="8">The sequence shown here is derived from an EMBL/GenBank/DDBJ whole genome shotgun (WGS) entry which is preliminary data.</text>
</comment>
<keyword evidence="1" id="KW-0813">Transport</keyword>
<dbReference type="InterPro" id="IPR050093">
    <property type="entry name" value="ABC_SmlMolc_Importer"/>
</dbReference>
<dbReference type="PROSITE" id="PS00211">
    <property type="entry name" value="ABC_TRANSPORTER_1"/>
    <property type="match status" value="1"/>
</dbReference>
<evidence type="ECO:0000256" key="4">
    <source>
        <dbReference type="ARBA" id="ARBA00022840"/>
    </source>
</evidence>
<dbReference type="Gene3D" id="2.40.50.100">
    <property type="match status" value="1"/>
</dbReference>
<dbReference type="InterPro" id="IPR017871">
    <property type="entry name" value="ABC_transporter-like_CS"/>
</dbReference>
<dbReference type="InterPro" id="IPR008995">
    <property type="entry name" value="Mo/tungstate-bd_C_term_dom"/>
</dbReference>
<keyword evidence="4 8" id="KW-0067">ATP-binding</keyword>
<name>A0ABT4U9N9_9ACTN</name>
<keyword evidence="3" id="KW-0547">Nucleotide-binding</keyword>
<gene>
    <name evidence="8" type="ORF">O4J56_23615</name>
</gene>
<protein>
    <submittedName>
        <fullName evidence="8">ABC transporter ATP-binding protein</fullName>
    </submittedName>
</protein>
<evidence type="ECO:0000256" key="2">
    <source>
        <dbReference type="ARBA" id="ARBA00022505"/>
    </source>
</evidence>
<dbReference type="SUPFAM" id="SSF50331">
    <property type="entry name" value="MOP-like"/>
    <property type="match status" value="1"/>
</dbReference>